<protein>
    <submittedName>
        <fullName evidence="2">Uncharacterized protein</fullName>
    </submittedName>
</protein>
<evidence type="ECO:0000256" key="1">
    <source>
        <dbReference type="SAM" id="MobiDB-lite"/>
    </source>
</evidence>
<proteinExistence type="predicted"/>
<dbReference type="Proteomes" id="UP001341840">
    <property type="component" value="Unassembled WGS sequence"/>
</dbReference>
<gene>
    <name evidence="2" type="ORF">PIB30_089615</name>
</gene>
<feature type="compositionally biased region" description="Gly residues" evidence="1">
    <location>
        <begin position="22"/>
        <end position="33"/>
    </location>
</feature>
<comment type="caution">
    <text evidence="2">The sequence shown here is derived from an EMBL/GenBank/DDBJ whole genome shotgun (WGS) entry which is preliminary data.</text>
</comment>
<accession>A0ABU6VSH1</accession>
<evidence type="ECO:0000313" key="2">
    <source>
        <dbReference type="EMBL" id="MED6176581.1"/>
    </source>
</evidence>
<name>A0ABU6VSH1_9FABA</name>
<keyword evidence="3" id="KW-1185">Reference proteome</keyword>
<reference evidence="2 3" key="1">
    <citation type="journal article" date="2023" name="Plants (Basel)">
        <title>Bridging the Gap: Combining Genomics and Transcriptomics Approaches to Understand Stylosanthes scabra, an Orphan Legume from the Brazilian Caatinga.</title>
        <authorList>
            <person name="Ferreira-Neto J.R.C."/>
            <person name="da Silva M.D."/>
            <person name="Binneck E."/>
            <person name="de Melo N.F."/>
            <person name="da Silva R.H."/>
            <person name="de Melo A.L.T.M."/>
            <person name="Pandolfi V."/>
            <person name="Bustamante F.O."/>
            <person name="Brasileiro-Vidal A.C."/>
            <person name="Benko-Iseppon A.M."/>
        </authorList>
    </citation>
    <scope>NUCLEOTIDE SEQUENCE [LARGE SCALE GENOMIC DNA]</scope>
    <source>
        <tissue evidence="2">Leaves</tissue>
    </source>
</reference>
<evidence type="ECO:0000313" key="3">
    <source>
        <dbReference type="Proteomes" id="UP001341840"/>
    </source>
</evidence>
<sequence length="82" mass="8712">MEEDGTSPTALDKEGENVGDSGSNGSGDSGVGSGLRVQWCGGYGRFEGDREWVGVRETGFRMVKGVSTMKVYIFLSVGLCVR</sequence>
<feature type="region of interest" description="Disordered" evidence="1">
    <location>
        <begin position="1"/>
        <end position="33"/>
    </location>
</feature>
<dbReference type="EMBL" id="JASCZI010152720">
    <property type="protein sequence ID" value="MED6176581.1"/>
    <property type="molecule type" value="Genomic_DNA"/>
</dbReference>
<organism evidence="2 3">
    <name type="scientific">Stylosanthes scabra</name>
    <dbReference type="NCBI Taxonomy" id="79078"/>
    <lineage>
        <taxon>Eukaryota</taxon>
        <taxon>Viridiplantae</taxon>
        <taxon>Streptophyta</taxon>
        <taxon>Embryophyta</taxon>
        <taxon>Tracheophyta</taxon>
        <taxon>Spermatophyta</taxon>
        <taxon>Magnoliopsida</taxon>
        <taxon>eudicotyledons</taxon>
        <taxon>Gunneridae</taxon>
        <taxon>Pentapetalae</taxon>
        <taxon>rosids</taxon>
        <taxon>fabids</taxon>
        <taxon>Fabales</taxon>
        <taxon>Fabaceae</taxon>
        <taxon>Papilionoideae</taxon>
        <taxon>50 kb inversion clade</taxon>
        <taxon>dalbergioids sensu lato</taxon>
        <taxon>Dalbergieae</taxon>
        <taxon>Pterocarpus clade</taxon>
        <taxon>Stylosanthes</taxon>
    </lineage>
</organism>